<reference evidence="1 2" key="1">
    <citation type="submission" date="2016-10" db="EMBL/GenBank/DDBJ databases">
        <title>Comparative genome analysis of multiple Pseudomonas spp. focuses on biocontrol and plant growth promoting traits.</title>
        <authorList>
            <person name="Tao X.-Y."/>
            <person name="Taylor C.G."/>
        </authorList>
    </citation>
    <scope>NUCLEOTIDE SEQUENCE [LARGE SCALE GENOMIC DNA]</scope>
    <source>
        <strain evidence="1 2">24D3</strain>
    </source>
</reference>
<evidence type="ECO:0000313" key="2">
    <source>
        <dbReference type="Proteomes" id="UP000285757"/>
    </source>
</evidence>
<dbReference type="AlphaFoldDB" id="A0A423LMA0"/>
<name>A0A423LMA0_PSEFL</name>
<proteinExistence type="predicted"/>
<gene>
    <name evidence="1" type="ORF">BK671_07995</name>
</gene>
<protein>
    <submittedName>
        <fullName evidence="1">Uncharacterized protein</fullName>
    </submittedName>
</protein>
<sequence>MLHLWLLRRTRMAILEGILRLFMGNFWDIAPKFALKTIKMSICYKMDPFIEILTDFCDCDGTSTCKE</sequence>
<evidence type="ECO:0000313" key="1">
    <source>
        <dbReference type="EMBL" id="RON69368.1"/>
    </source>
</evidence>
<organism evidence="1 2">
    <name type="scientific">Pseudomonas fluorescens</name>
    <dbReference type="NCBI Taxonomy" id="294"/>
    <lineage>
        <taxon>Bacteria</taxon>
        <taxon>Pseudomonadati</taxon>
        <taxon>Pseudomonadota</taxon>
        <taxon>Gammaproteobacteria</taxon>
        <taxon>Pseudomonadales</taxon>
        <taxon>Pseudomonadaceae</taxon>
        <taxon>Pseudomonas</taxon>
    </lineage>
</organism>
<comment type="caution">
    <text evidence="1">The sequence shown here is derived from an EMBL/GenBank/DDBJ whole genome shotgun (WGS) entry which is preliminary data.</text>
</comment>
<dbReference type="Proteomes" id="UP000285757">
    <property type="component" value="Unassembled WGS sequence"/>
</dbReference>
<dbReference type="EMBL" id="MOBU01000006">
    <property type="protein sequence ID" value="RON69368.1"/>
    <property type="molecule type" value="Genomic_DNA"/>
</dbReference>
<accession>A0A423LMA0</accession>